<dbReference type="GO" id="GO:0016020">
    <property type="term" value="C:membrane"/>
    <property type="evidence" value="ECO:0007669"/>
    <property type="project" value="UniProtKB-SubCell"/>
</dbReference>
<dbReference type="Pfam" id="PF26314">
    <property type="entry name" value="MptA_B_family"/>
    <property type="match status" value="1"/>
</dbReference>
<keyword evidence="2" id="KW-0328">Glycosyltransferase</keyword>
<evidence type="ECO:0000256" key="4">
    <source>
        <dbReference type="ARBA" id="ARBA00022692"/>
    </source>
</evidence>
<evidence type="ECO:0000256" key="5">
    <source>
        <dbReference type="ARBA" id="ARBA00022989"/>
    </source>
</evidence>
<sequence>MRETTTDTPPGPRPAGRRPRRRAAVLPLRDIAPSLGLAGSRSAHLHEGPDCPDTLARLSRADVARVRLATVLGTFGSALVAVGGLGAGAMPVVDNPLWTVGWINVLARMLQATTVTVFVGIGALVAAWLILGLHAVPVRPPRTARLVPLRTLRRILALWLIPLTLTAPLFTQDIYSYLAQGAIAHRGLDAYSAGPVDLLGINDLLARSVPYLWAHSPSPYGPVALLTGSLISAVTGDTVVVAVVLHRLVAVAGVALAGWAIVRLAARCGVRPQAAFWLGVLNPLTLLHLVGGIHNEALMMGLLLAGVEFCLRAVDRADRPRTSRVVLMVAGTALVCCAGMVKVTAFMALGFTTAALARRRGGRLRDLVVAALWSGLGLVVVTGGVSLLSGIGLGWIDAQGGAASIVSWMSVTTDIGLLTATSGMLLGLGDHTEAALTLARGAGVVVGLFWVARMLWASFRGRIHPVGGLGVATFFLVAFFPVVHPWYLLWAILPLAAWANHRGFRLAVILYSVAFSFFILPRGLSLPPGTVLTIYVMSAVGVAVVLGAVWWVARRRGLRLTFRPPRGPGAAQGR</sequence>
<evidence type="ECO:0000256" key="1">
    <source>
        <dbReference type="ARBA" id="ARBA00004141"/>
    </source>
</evidence>
<feature type="region of interest" description="Disordered" evidence="8">
    <location>
        <begin position="1"/>
        <end position="20"/>
    </location>
</feature>
<keyword evidence="4 9" id="KW-0812">Transmembrane</keyword>
<feature type="transmembrane region" description="Helical" evidence="9">
    <location>
        <begin position="274"/>
        <end position="291"/>
    </location>
</feature>
<dbReference type="NCBIfam" id="NF038066">
    <property type="entry name" value="MptB"/>
    <property type="match status" value="1"/>
</dbReference>
<keyword evidence="6 9" id="KW-0472">Membrane</keyword>
<keyword evidence="5 9" id="KW-1133">Transmembrane helix</keyword>
<reference evidence="10 11" key="1">
    <citation type="submission" date="2018-01" db="EMBL/GenBank/DDBJ databases">
        <title>Twenty Corynebacterium bovis Genomes.</title>
        <authorList>
            <person name="Gulvik C.A."/>
        </authorList>
    </citation>
    <scope>NUCLEOTIDE SEQUENCE [LARGE SCALE GENOMIC DNA]</scope>
    <source>
        <strain evidence="10 11">F6900</strain>
    </source>
</reference>
<accession>A0A426PYJ0</accession>
<comment type="similarity">
    <text evidence="7">Belongs to the MptA/B family.</text>
</comment>
<feature type="transmembrane region" description="Helical" evidence="9">
    <location>
        <begin position="239"/>
        <end position="262"/>
    </location>
</feature>
<dbReference type="AlphaFoldDB" id="A0A426PYJ0"/>
<gene>
    <name evidence="10" type="ORF">CXF48_07430</name>
</gene>
<feature type="transmembrane region" description="Helical" evidence="9">
    <location>
        <begin position="109"/>
        <end position="131"/>
    </location>
</feature>
<feature type="transmembrane region" description="Helical" evidence="9">
    <location>
        <begin position="532"/>
        <end position="553"/>
    </location>
</feature>
<protein>
    <submittedName>
        <fullName evidence="10">Alpha 1,6 mannopyranosyltransferase</fullName>
    </submittedName>
</protein>
<name>A0A426PYJ0_9CORY</name>
<comment type="subcellular location">
    <subcellularLocation>
        <location evidence="1">Membrane</location>
        <topology evidence="1">Multi-pass membrane protein</topology>
    </subcellularLocation>
</comment>
<evidence type="ECO:0000256" key="2">
    <source>
        <dbReference type="ARBA" id="ARBA00022676"/>
    </source>
</evidence>
<feature type="transmembrane region" description="Helical" evidence="9">
    <location>
        <begin position="408"/>
        <end position="428"/>
    </location>
</feature>
<feature type="transmembrane region" description="Helical" evidence="9">
    <location>
        <begin position="152"/>
        <end position="170"/>
    </location>
</feature>
<comment type="caution">
    <text evidence="10">The sequence shown here is derived from an EMBL/GenBank/DDBJ whole genome shotgun (WGS) entry which is preliminary data.</text>
</comment>
<evidence type="ECO:0000313" key="10">
    <source>
        <dbReference type="EMBL" id="RRO86242.1"/>
    </source>
</evidence>
<proteinExistence type="inferred from homology"/>
<dbReference type="Proteomes" id="UP000276526">
    <property type="component" value="Unassembled WGS sequence"/>
</dbReference>
<dbReference type="EMBL" id="PQNK01000011">
    <property type="protein sequence ID" value="RRO86242.1"/>
    <property type="molecule type" value="Genomic_DNA"/>
</dbReference>
<feature type="transmembrane region" description="Helical" evidence="9">
    <location>
        <begin position="326"/>
        <end position="351"/>
    </location>
</feature>
<feature type="transmembrane region" description="Helical" evidence="9">
    <location>
        <begin position="66"/>
        <end position="89"/>
    </location>
</feature>
<dbReference type="InterPro" id="IPR049829">
    <property type="entry name" value="MptA/B-like"/>
</dbReference>
<evidence type="ECO:0000256" key="8">
    <source>
        <dbReference type="SAM" id="MobiDB-lite"/>
    </source>
</evidence>
<evidence type="ECO:0000256" key="7">
    <source>
        <dbReference type="ARBA" id="ARBA00043987"/>
    </source>
</evidence>
<evidence type="ECO:0000256" key="6">
    <source>
        <dbReference type="ARBA" id="ARBA00023136"/>
    </source>
</evidence>
<feature type="transmembrane region" description="Helical" evidence="9">
    <location>
        <begin position="463"/>
        <end position="483"/>
    </location>
</feature>
<feature type="transmembrane region" description="Helical" evidence="9">
    <location>
        <begin position="371"/>
        <end position="396"/>
    </location>
</feature>
<evidence type="ECO:0000313" key="11">
    <source>
        <dbReference type="Proteomes" id="UP000276526"/>
    </source>
</evidence>
<organism evidence="10 11">
    <name type="scientific">Corynebacterium bovis</name>
    <dbReference type="NCBI Taxonomy" id="36808"/>
    <lineage>
        <taxon>Bacteria</taxon>
        <taxon>Bacillati</taxon>
        <taxon>Actinomycetota</taxon>
        <taxon>Actinomycetes</taxon>
        <taxon>Mycobacteriales</taxon>
        <taxon>Corynebacteriaceae</taxon>
        <taxon>Corynebacterium</taxon>
    </lineage>
</organism>
<evidence type="ECO:0000256" key="3">
    <source>
        <dbReference type="ARBA" id="ARBA00022679"/>
    </source>
</evidence>
<dbReference type="RefSeq" id="WP_125172888.1">
    <property type="nucleotide sequence ID" value="NZ_JAPJOD010000047.1"/>
</dbReference>
<feature type="transmembrane region" description="Helical" evidence="9">
    <location>
        <begin position="434"/>
        <end position="456"/>
    </location>
</feature>
<evidence type="ECO:0000256" key="9">
    <source>
        <dbReference type="SAM" id="Phobius"/>
    </source>
</evidence>
<dbReference type="GO" id="GO:0016757">
    <property type="term" value="F:glycosyltransferase activity"/>
    <property type="evidence" value="ECO:0007669"/>
    <property type="project" value="UniProtKB-KW"/>
</dbReference>
<keyword evidence="3 10" id="KW-0808">Transferase</keyword>
<feature type="transmembrane region" description="Helical" evidence="9">
    <location>
        <begin position="503"/>
        <end position="520"/>
    </location>
</feature>